<keyword evidence="3" id="KW-1185">Reference proteome</keyword>
<accession>A0A5S4F2M0</accession>
<dbReference type="OrthoDB" id="3541261at2"/>
<dbReference type="Pfam" id="PF19575">
    <property type="entry name" value="HTH_58"/>
    <property type="match status" value="1"/>
</dbReference>
<protein>
    <submittedName>
        <fullName evidence="2">Transcriptional regulator</fullName>
    </submittedName>
</protein>
<reference evidence="2 3" key="1">
    <citation type="submission" date="2019-05" db="EMBL/GenBank/DDBJ databases">
        <title>Draft genome sequence of Nonomuraea turkmeniaca DSM 43926.</title>
        <authorList>
            <person name="Saricaoglu S."/>
            <person name="Isik K."/>
        </authorList>
    </citation>
    <scope>NUCLEOTIDE SEQUENCE [LARGE SCALE GENOMIC DNA]</scope>
    <source>
        <strain evidence="2 3">DSM 43926</strain>
    </source>
</reference>
<proteinExistence type="predicted"/>
<evidence type="ECO:0000313" key="2">
    <source>
        <dbReference type="EMBL" id="TMR10242.1"/>
    </source>
</evidence>
<feature type="domain" description="Helix-turn-helix" evidence="1">
    <location>
        <begin position="7"/>
        <end position="64"/>
    </location>
</feature>
<dbReference type="RefSeq" id="WP_138671911.1">
    <property type="nucleotide sequence ID" value="NZ_VCKY01000199.1"/>
</dbReference>
<evidence type="ECO:0000313" key="3">
    <source>
        <dbReference type="Proteomes" id="UP000309128"/>
    </source>
</evidence>
<comment type="caution">
    <text evidence="2">The sequence shown here is derived from an EMBL/GenBank/DDBJ whole genome shotgun (WGS) entry which is preliminary data.</text>
</comment>
<dbReference type="EMBL" id="VCKY01000199">
    <property type="protein sequence ID" value="TMR10242.1"/>
    <property type="molecule type" value="Genomic_DNA"/>
</dbReference>
<evidence type="ECO:0000259" key="1">
    <source>
        <dbReference type="Pfam" id="PF19575"/>
    </source>
</evidence>
<organism evidence="2 3">
    <name type="scientific">Nonomuraea turkmeniaca</name>
    <dbReference type="NCBI Taxonomy" id="103838"/>
    <lineage>
        <taxon>Bacteria</taxon>
        <taxon>Bacillati</taxon>
        <taxon>Actinomycetota</taxon>
        <taxon>Actinomycetes</taxon>
        <taxon>Streptosporangiales</taxon>
        <taxon>Streptosporangiaceae</taxon>
        <taxon>Nonomuraea</taxon>
    </lineage>
</organism>
<name>A0A5S4F2M0_9ACTN</name>
<dbReference type="InterPro" id="IPR045745">
    <property type="entry name" value="HTH_58_Actinobacteria-type"/>
</dbReference>
<dbReference type="AlphaFoldDB" id="A0A5S4F2M0"/>
<gene>
    <name evidence="2" type="ORF">ETD86_40420</name>
</gene>
<dbReference type="Proteomes" id="UP000309128">
    <property type="component" value="Unassembled WGS sequence"/>
</dbReference>
<sequence length="74" mass="8057">MEIRSRVRIIGAERAQLAQLVAGRYRSGESIRVLAASIGQSYGFTHALLEEAGAVLRDRGSNHRPHRAKTGASE</sequence>